<organism evidence="1">
    <name type="scientific">marine sediment metagenome</name>
    <dbReference type="NCBI Taxonomy" id="412755"/>
    <lineage>
        <taxon>unclassified sequences</taxon>
        <taxon>metagenomes</taxon>
        <taxon>ecological metagenomes</taxon>
    </lineage>
</organism>
<proteinExistence type="predicted"/>
<reference evidence="1" key="1">
    <citation type="journal article" date="2015" name="Nature">
        <title>Complex archaea that bridge the gap between prokaryotes and eukaryotes.</title>
        <authorList>
            <person name="Spang A."/>
            <person name="Saw J.H."/>
            <person name="Jorgensen S.L."/>
            <person name="Zaremba-Niedzwiedzka K."/>
            <person name="Martijn J."/>
            <person name="Lind A.E."/>
            <person name="van Eijk R."/>
            <person name="Schleper C."/>
            <person name="Guy L."/>
            <person name="Ettema T.J."/>
        </authorList>
    </citation>
    <scope>NUCLEOTIDE SEQUENCE</scope>
</reference>
<sequence length="106" mass="11435">MSIVNMSVDTKTRQVVVAVDGVVVPAVEAHLSKFVFADGEVAVDLSYTVKSESDSGLVETRRFSLPTPEDAAVASLDKNGLVSNIEPDSKTFSEHLQAFLQKKPKN</sequence>
<name>A0A0F9LZX1_9ZZZZ</name>
<protein>
    <submittedName>
        <fullName evidence="1">Uncharacterized protein</fullName>
    </submittedName>
</protein>
<dbReference type="AlphaFoldDB" id="A0A0F9LZX1"/>
<evidence type="ECO:0000313" key="1">
    <source>
        <dbReference type="EMBL" id="KKM92636.1"/>
    </source>
</evidence>
<dbReference type="EMBL" id="LAZR01006366">
    <property type="protein sequence ID" value="KKM92636.1"/>
    <property type="molecule type" value="Genomic_DNA"/>
</dbReference>
<gene>
    <name evidence="1" type="ORF">LCGC14_1216450</name>
</gene>
<comment type="caution">
    <text evidence="1">The sequence shown here is derived from an EMBL/GenBank/DDBJ whole genome shotgun (WGS) entry which is preliminary data.</text>
</comment>
<accession>A0A0F9LZX1</accession>